<dbReference type="EMBL" id="CM042028">
    <property type="protein sequence ID" value="KAI3798470.1"/>
    <property type="molecule type" value="Genomic_DNA"/>
</dbReference>
<name>A0ACB9HTL0_9ASTR</name>
<keyword evidence="2" id="KW-1185">Reference proteome</keyword>
<comment type="caution">
    <text evidence="1">The sequence shown here is derived from an EMBL/GenBank/DDBJ whole genome shotgun (WGS) entry which is preliminary data.</text>
</comment>
<reference evidence="1 2" key="2">
    <citation type="journal article" date="2022" name="Mol. Ecol. Resour.">
        <title>The genomes of chicory, endive, great burdock and yacon provide insights into Asteraceae paleo-polyploidization history and plant inulin production.</title>
        <authorList>
            <person name="Fan W."/>
            <person name="Wang S."/>
            <person name="Wang H."/>
            <person name="Wang A."/>
            <person name="Jiang F."/>
            <person name="Liu H."/>
            <person name="Zhao H."/>
            <person name="Xu D."/>
            <person name="Zhang Y."/>
        </authorList>
    </citation>
    <scope>NUCLEOTIDE SEQUENCE [LARGE SCALE GENOMIC DNA]</scope>
    <source>
        <strain evidence="2">cv. Yunnan</strain>
        <tissue evidence="1">Leaves</tissue>
    </source>
</reference>
<proteinExistence type="predicted"/>
<accession>A0ACB9HTL0</accession>
<dbReference type="Proteomes" id="UP001056120">
    <property type="component" value="Linkage Group LG11"/>
</dbReference>
<evidence type="ECO:0000313" key="2">
    <source>
        <dbReference type="Proteomes" id="UP001056120"/>
    </source>
</evidence>
<protein>
    <submittedName>
        <fullName evidence="1">Uncharacterized protein</fullName>
    </submittedName>
</protein>
<reference evidence="2" key="1">
    <citation type="journal article" date="2022" name="Mol. Ecol. Resour.">
        <title>The genomes of chicory, endive, great burdock and yacon provide insights into Asteraceae palaeo-polyploidization history and plant inulin production.</title>
        <authorList>
            <person name="Fan W."/>
            <person name="Wang S."/>
            <person name="Wang H."/>
            <person name="Wang A."/>
            <person name="Jiang F."/>
            <person name="Liu H."/>
            <person name="Zhao H."/>
            <person name="Xu D."/>
            <person name="Zhang Y."/>
        </authorList>
    </citation>
    <scope>NUCLEOTIDE SEQUENCE [LARGE SCALE GENOMIC DNA]</scope>
    <source>
        <strain evidence="2">cv. Yunnan</strain>
    </source>
</reference>
<gene>
    <name evidence="1" type="ORF">L1987_33747</name>
</gene>
<organism evidence="1 2">
    <name type="scientific">Smallanthus sonchifolius</name>
    <dbReference type="NCBI Taxonomy" id="185202"/>
    <lineage>
        <taxon>Eukaryota</taxon>
        <taxon>Viridiplantae</taxon>
        <taxon>Streptophyta</taxon>
        <taxon>Embryophyta</taxon>
        <taxon>Tracheophyta</taxon>
        <taxon>Spermatophyta</taxon>
        <taxon>Magnoliopsida</taxon>
        <taxon>eudicotyledons</taxon>
        <taxon>Gunneridae</taxon>
        <taxon>Pentapetalae</taxon>
        <taxon>asterids</taxon>
        <taxon>campanulids</taxon>
        <taxon>Asterales</taxon>
        <taxon>Asteraceae</taxon>
        <taxon>Asteroideae</taxon>
        <taxon>Heliantheae alliance</taxon>
        <taxon>Millerieae</taxon>
        <taxon>Smallanthus</taxon>
    </lineage>
</organism>
<evidence type="ECO:0000313" key="1">
    <source>
        <dbReference type="EMBL" id="KAI3798470.1"/>
    </source>
</evidence>
<sequence>MAMELLEQYLQFKQEAEKDGDNKKSKKEKDPLKPMRPESAYFLFMNERRVPLIAENKSVVEIAKITGEEWKNMTEKQKARYEKAESRSVVETA</sequence>